<dbReference type="InterPro" id="IPR039426">
    <property type="entry name" value="TonB-dep_rcpt-like"/>
</dbReference>
<dbReference type="Pfam" id="PF07715">
    <property type="entry name" value="Plug"/>
    <property type="match status" value="1"/>
</dbReference>
<keyword evidence="10" id="KW-1185">Reference proteome</keyword>
<dbReference type="Proteomes" id="UP001597545">
    <property type="component" value="Unassembled WGS sequence"/>
</dbReference>
<comment type="caution">
    <text evidence="9">The sequence shown here is derived from an EMBL/GenBank/DDBJ whole genome shotgun (WGS) entry which is preliminary data.</text>
</comment>
<name>A0ABW5KEJ4_9SPHI</name>
<evidence type="ECO:0000256" key="5">
    <source>
        <dbReference type="ARBA" id="ARBA00023136"/>
    </source>
</evidence>
<proteinExistence type="inferred from homology"/>
<dbReference type="InterPro" id="IPR012910">
    <property type="entry name" value="Plug_dom"/>
</dbReference>
<dbReference type="SUPFAM" id="SSF49464">
    <property type="entry name" value="Carboxypeptidase regulatory domain-like"/>
    <property type="match status" value="1"/>
</dbReference>
<dbReference type="SUPFAM" id="SSF56935">
    <property type="entry name" value="Porins"/>
    <property type="match status" value="1"/>
</dbReference>
<keyword evidence="5 7" id="KW-0472">Membrane</keyword>
<dbReference type="Gene3D" id="2.170.130.10">
    <property type="entry name" value="TonB-dependent receptor, plug domain"/>
    <property type="match status" value="1"/>
</dbReference>
<evidence type="ECO:0000256" key="6">
    <source>
        <dbReference type="ARBA" id="ARBA00023237"/>
    </source>
</evidence>
<evidence type="ECO:0000313" key="10">
    <source>
        <dbReference type="Proteomes" id="UP001597545"/>
    </source>
</evidence>
<reference evidence="10" key="1">
    <citation type="journal article" date="2019" name="Int. J. Syst. Evol. Microbiol.">
        <title>The Global Catalogue of Microorganisms (GCM) 10K type strain sequencing project: providing services to taxonomists for standard genome sequencing and annotation.</title>
        <authorList>
            <consortium name="The Broad Institute Genomics Platform"/>
            <consortium name="The Broad Institute Genome Sequencing Center for Infectious Disease"/>
            <person name="Wu L."/>
            <person name="Ma J."/>
        </authorList>
    </citation>
    <scope>NUCLEOTIDE SEQUENCE [LARGE SCALE GENOMIC DNA]</scope>
    <source>
        <strain evidence="10">KCTC 42662</strain>
    </source>
</reference>
<keyword evidence="2 7" id="KW-0813">Transport</keyword>
<sequence>MKTTGGLRYATFFVLFALLFGLKTSDAQVETKPIINASLLGKVIDAQTKLPIEGATVQLQAVTHSVKTDRDGNFQFVTGQKLPFTIILSYVGYAPKTVVVQTSPAIIELSPTSEDIDEVVVIGYGVQKKRDITGSVSSLKESDFNKGATVTSVDQLLHGTTAGVNMQQSSSEPGGGVNVRIRGNNSINAGSSPLYVIDGLPMDNAANLTSSSGEGGIANNLVAKNPINAINPNDIASIEVLKDASATAIYGSRAANGVILITTKRGAKGQRRLQYSVNAGQQQVAEKIDILTTQEYITTINQLAKERGAALVFDDDAIQEIGTGTDWQEAILRKAYVQDHNLSFSGGDEGMTYFTSLNITTQDGIVRNTGMDRYTGRVNLESTFDRKGKFGINLTSSRILDKNAIDGNSINESAGPINAALLYDPTEQIYRADGSFTQSNFLTINNPLSLVKGISNESAANRTLGNLFVSYELTQGLTAKINIGADLLAQRRDIYNSRLTIRGAAQQGIATIATLEKRDVVGEYTMNYQTRWGQQNTLDVLGGMTYQNFQVRRFVGAIGSFPSDNLASNNLGLGDIATASLGSNKADNTLLSYLGRINYTRNARYLLTASFRADGSSRFGADNKYGFFPSVAAGWVLSEEAFVPAFFDNLKIRGSWGLTGNQDIGNYNSLQTYTTGGTFVSGSALYVGTSPSRIGNSNLKWETTEQANIGIDAALLRNRLQMTVDYFTKNTRDMLIELPLPQGTGYRAILSNMGSMTNKGVELSLSGDVIQGEKFRWNASVNFARIRNEVTHLGDVKNIITGNAANIGNVAIITKGAPAFAYYGYEVTGIFRSVEEVANSAQPTARPGYPIFNDVNQDGKINASDQKIIGDPYPDFTYGWRNELAYGNLSLSFLLQGQQGGQILNGNILESIYPSNYRRNMLRATVEDRWTPENTEAKWPSAVEPTSYGGGKVNTLALQDASYLRLKYIQLHYQVPLRSTKAIRTLQVYLSAQNLFTISKYVGYDPEANALGTSNARVDLNTYPLARVWSAGVNVSF</sequence>
<gene>
    <name evidence="9" type="ORF">ACFSR5_06035</name>
</gene>
<dbReference type="InterPro" id="IPR008969">
    <property type="entry name" value="CarboxyPept-like_regulatory"/>
</dbReference>
<keyword evidence="6 7" id="KW-0998">Cell outer membrane</keyword>
<dbReference type="InterPro" id="IPR023997">
    <property type="entry name" value="TonB-dep_OMP_SusC/RagA_CS"/>
</dbReference>
<evidence type="ECO:0000259" key="8">
    <source>
        <dbReference type="Pfam" id="PF07715"/>
    </source>
</evidence>
<feature type="domain" description="TonB-dependent receptor plug" evidence="8">
    <location>
        <begin position="128"/>
        <end position="258"/>
    </location>
</feature>
<evidence type="ECO:0000256" key="2">
    <source>
        <dbReference type="ARBA" id="ARBA00022448"/>
    </source>
</evidence>
<dbReference type="InterPro" id="IPR037066">
    <property type="entry name" value="Plug_dom_sf"/>
</dbReference>
<evidence type="ECO:0000313" key="9">
    <source>
        <dbReference type="EMBL" id="MFD2547204.1"/>
    </source>
</evidence>
<keyword evidence="3 7" id="KW-1134">Transmembrane beta strand</keyword>
<organism evidence="9 10">
    <name type="scientific">Sphingobacterium suaedae</name>
    <dbReference type="NCBI Taxonomy" id="1686402"/>
    <lineage>
        <taxon>Bacteria</taxon>
        <taxon>Pseudomonadati</taxon>
        <taxon>Bacteroidota</taxon>
        <taxon>Sphingobacteriia</taxon>
        <taxon>Sphingobacteriales</taxon>
        <taxon>Sphingobacteriaceae</taxon>
        <taxon>Sphingobacterium</taxon>
    </lineage>
</organism>
<protein>
    <submittedName>
        <fullName evidence="9">SusC/RagA family TonB-linked outer membrane protein</fullName>
    </submittedName>
</protein>
<dbReference type="RefSeq" id="WP_380901735.1">
    <property type="nucleotide sequence ID" value="NZ_JBHUEG010000007.1"/>
</dbReference>
<accession>A0ABW5KEJ4</accession>
<dbReference type="Gene3D" id="2.60.40.1120">
    <property type="entry name" value="Carboxypeptidase-like, regulatory domain"/>
    <property type="match status" value="1"/>
</dbReference>
<dbReference type="PROSITE" id="PS52016">
    <property type="entry name" value="TONB_DEPENDENT_REC_3"/>
    <property type="match status" value="1"/>
</dbReference>
<dbReference type="NCBIfam" id="TIGR04057">
    <property type="entry name" value="SusC_RagA_signa"/>
    <property type="match status" value="1"/>
</dbReference>
<dbReference type="EMBL" id="JBHULR010000003">
    <property type="protein sequence ID" value="MFD2547204.1"/>
    <property type="molecule type" value="Genomic_DNA"/>
</dbReference>
<dbReference type="InterPro" id="IPR036942">
    <property type="entry name" value="Beta-barrel_TonB_sf"/>
</dbReference>
<evidence type="ECO:0000256" key="7">
    <source>
        <dbReference type="PROSITE-ProRule" id="PRU01360"/>
    </source>
</evidence>
<comment type="subcellular location">
    <subcellularLocation>
        <location evidence="1 7">Cell outer membrane</location>
        <topology evidence="1 7">Multi-pass membrane protein</topology>
    </subcellularLocation>
</comment>
<keyword evidence="4 7" id="KW-0812">Transmembrane</keyword>
<dbReference type="Pfam" id="PF13715">
    <property type="entry name" value="CarbopepD_reg_2"/>
    <property type="match status" value="1"/>
</dbReference>
<dbReference type="NCBIfam" id="TIGR04056">
    <property type="entry name" value="OMP_RagA_SusC"/>
    <property type="match status" value="1"/>
</dbReference>
<dbReference type="Gene3D" id="2.40.170.20">
    <property type="entry name" value="TonB-dependent receptor, beta-barrel domain"/>
    <property type="match status" value="1"/>
</dbReference>
<evidence type="ECO:0000256" key="4">
    <source>
        <dbReference type="ARBA" id="ARBA00022692"/>
    </source>
</evidence>
<evidence type="ECO:0000256" key="3">
    <source>
        <dbReference type="ARBA" id="ARBA00022452"/>
    </source>
</evidence>
<comment type="similarity">
    <text evidence="7">Belongs to the TonB-dependent receptor family.</text>
</comment>
<dbReference type="InterPro" id="IPR023996">
    <property type="entry name" value="TonB-dep_OMP_SusC/RagA"/>
</dbReference>
<evidence type="ECO:0000256" key="1">
    <source>
        <dbReference type="ARBA" id="ARBA00004571"/>
    </source>
</evidence>